<evidence type="ECO:0000313" key="10">
    <source>
        <dbReference type="EMBL" id="PFH56721.1"/>
    </source>
</evidence>
<evidence type="ECO:0000256" key="8">
    <source>
        <dbReference type="RuleBase" id="RU000454"/>
    </source>
</evidence>
<keyword evidence="4 8" id="KW-0064">Aspartyl protease</keyword>
<dbReference type="InterPro" id="IPR033121">
    <property type="entry name" value="PEPTIDASE_A1"/>
</dbReference>
<feature type="active site" evidence="6">
    <location>
        <position position="276"/>
    </location>
</feature>
<evidence type="ECO:0000259" key="9">
    <source>
        <dbReference type="PROSITE" id="PS51767"/>
    </source>
</evidence>
<accession>A0A2A9P6V5</accession>
<evidence type="ECO:0000256" key="4">
    <source>
        <dbReference type="ARBA" id="ARBA00022750"/>
    </source>
</evidence>
<proteinExistence type="inferred from homology"/>
<organism evidence="10 11">
    <name type="scientific">Ophiocordyceps unilateralis</name>
    <name type="common">Zombie-ant fungus</name>
    <name type="synonym">Torrubia unilateralis</name>
    <dbReference type="NCBI Taxonomy" id="268505"/>
    <lineage>
        <taxon>Eukaryota</taxon>
        <taxon>Fungi</taxon>
        <taxon>Dikarya</taxon>
        <taxon>Ascomycota</taxon>
        <taxon>Pezizomycotina</taxon>
        <taxon>Sordariomycetes</taxon>
        <taxon>Hypocreomycetidae</taxon>
        <taxon>Hypocreales</taxon>
        <taxon>Ophiocordycipitaceae</taxon>
        <taxon>Ophiocordyceps</taxon>
    </lineage>
</organism>
<dbReference type="PANTHER" id="PTHR47966">
    <property type="entry name" value="BETA-SITE APP-CLEAVING ENZYME, ISOFORM A-RELATED"/>
    <property type="match status" value="1"/>
</dbReference>
<keyword evidence="11" id="KW-1185">Reference proteome</keyword>
<evidence type="ECO:0000256" key="1">
    <source>
        <dbReference type="ARBA" id="ARBA00007447"/>
    </source>
</evidence>
<dbReference type="OrthoDB" id="771136at2759"/>
<dbReference type="InterPro" id="IPR033876">
    <property type="entry name" value="SAP-like"/>
</dbReference>
<feature type="disulfide bond" evidence="7">
    <location>
        <begin position="311"/>
        <end position="369"/>
    </location>
</feature>
<evidence type="ECO:0000256" key="5">
    <source>
        <dbReference type="ARBA" id="ARBA00022801"/>
    </source>
</evidence>
<dbReference type="SUPFAM" id="SSF50630">
    <property type="entry name" value="Acid proteases"/>
    <property type="match status" value="1"/>
</dbReference>
<dbReference type="Pfam" id="PF00026">
    <property type="entry name" value="Asp"/>
    <property type="match status" value="1"/>
</dbReference>
<reference evidence="10 11" key="1">
    <citation type="journal article" date="2015" name="BMC Genomics">
        <title>Gene expression during zombie ant biting behavior reflects the complexity underlying fungal parasitic behavioral manipulation.</title>
        <authorList>
            <person name="de Bekker C."/>
            <person name="Ohm R.A."/>
            <person name="Loreto R.G."/>
            <person name="Sebastian A."/>
            <person name="Albert I."/>
            <person name="Merrow M."/>
            <person name="Brachmann A."/>
            <person name="Hughes D.P."/>
        </authorList>
    </citation>
    <scope>NUCLEOTIDE SEQUENCE [LARGE SCALE GENOMIC DNA]</scope>
    <source>
        <strain evidence="10 11">SC16a</strain>
    </source>
</reference>
<dbReference type="PRINTS" id="PR00792">
    <property type="entry name" value="PEPSIN"/>
</dbReference>
<feature type="active site" evidence="6">
    <location>
        <position position="73"/>
    </location>
</feature>
<dbReference type="CDD" id="cd05474">
    <property type="entry name" value="SAP_like"/>
    <property type="match status" value="1"/>
</dbReference>
<keyword evidence="5 8" id="KW-0378">Hydrolase</keyword>
<keyword evidence="7" id="KW-1015">Disulfide bond</keyword>
<dbReference type="PROSITE" id="PS51767">
    <property type="entry name" value="PEPTIDASE_A1"/>
    <property type="match status" value="1"/>
</dbReference>
<evidence type="ECO:0000256" key="6">
    <source>
        <dbReference type="PIRSR" id="PIRSR601461-1"/>
    </source>
</evidence>
<evidence type="ECO:0000313" key="11">
    <source>
        <dbReference type="Proteomes" id="UP000037136"/>
    </source>
</evidence>
<dbReference type="GO" id="GO:0006508">
    <property type="term" value="P:proteolysis"/>
    <property type="evidence" value="ECO:0007669"/>
    <property type="project" value="UniProtKB-KW"/>
</dbReference>
<keyword evidence="2 8" id="KW-0645">Protease</keyword>
<comment type="caution">
    <text evidence="10">The sequence shown here is derived from an EMBL/GenBank/DDBJ whole genome shotgun (WGS) entry which is preliminary data.</text>
</comment>
<dbReference type="PANTHER" id="PTHR47966:SF65">
    <property type="entry name" value="ASPARTIC-TYPE ENDOPEPTIDASE"/>
    <property type="match status" value="1"/>
</dbReference>
<evidence type="ECO:0000256" key="2">
    <source>
        <dbReference type="ARBA" id="ARBA00022670"/>
    </source>
</evidence>
<dbReference type="Proteomes" id="UP000037136">
    <property type="component" value="Unassembled WGS sequence"/>
</dbReference>
<dbReference type="InterPro" id="IPR001461">
    <property type="entry name" value="Aspartic_peptidase_A1"/>
</dbReference>
<reference evidence="10 11" key="2">
    <citation type="journal article" date="2017" name="Sci. Rep.">
        <title>Ant-infecting Ophiocordyceps genomes reveal a high diversity of potential behavioral manipulation genes and a possible major role for enterotoxins.</title>
        <authorList>
            <person name="de Bekker C."/>
            <person name="Ohm R.A."/>
            <person name="Evans H.C."/>
            <person name="Brachmann A."/>
            <person name="Hughes D.P."/>
        </authorList>
    </citation>
    <scope>NUCLEOTIDE SEQUENCE [LARGE SCALE GENOMIC DNA]</scope>
    <source>
        <strain evidence="10 11">SC16a</strain>
    </source>
</reference>
<dbReference type="EMBL" id="LAZP02000521">
    <property type="protein sequence ID" value="PFH56721.1"/>
    <property type="molecule type" value="Genomic_DNA"/>
</dbReference>
<gene>
    <name evidence="10" type="ORF">XA68_16097</name>
</gene>
<feature type="domain" description="Peptidase A1" evidence="9">
    <location>
        <begin position="55"/>
        <end position="411"/>
    </location>
</feature>
<name>A0A2A9P6V5_OPHUN</name>
<protein>
    <recommendedName>
        <fullName evidence="9">Peptidase A1 domain-containing protein</fullName>
    </recommendedName>
</protein>
<evidence type="ECO:0000256" key="7">
    <source>
        <dbReference type="PIRSR" id="PIRSR601461-2"/>
    </source>
</evidence>
<dbReference type="PROSITE" id="PS00141">
    <property type="entry name" value="ASP_PROTEASE"/>
    <property type="match status" value="2"/>
</dbReference>
<comment type="similarity">
    <text evidence="1 8">Belongs to the peptidase A1 family.</text>
</comment>
<keyword evidence="3" id="KW-0732">Signal</keyword>
<dbReference type="InterPro" id="IPR021109">
    <property type="entry name" value="Peptidase_aspartic_dom_sf"/>
</dbReference>
<dbReference type="GO" id="GO:0004190">
    <property type="term" value="F:aspartic-type endopeptidase activity"/>
    <property type="evidence" value="ECO:0007669"/>
    <property type="project" value="UniProtKB-KW"/>
</dbReference>
<dbReference type="Gene3D" id="2.40.70.10">
    <property type="entry name" value="Acid Proteases"/>
    <property type="match status" value="2"/>
</dbReference>
<dbReference type="STRING" id="268505.A0A2A9P6V5"/>
<sequence length="465" mass="48654">MLFLLALAAAAVSAGHISIPLQRRVESSSPSPDHLLRRSGSISLDALNNLTGGGFYAEFAVGTPPQSLSFLLDTGSSDTWVNSVDAGLCHDAQQQNSLGAWCLRQFDPRASSSFRIVDRGGFNISYLDQKHVSGDYFTDTLTIGGQTIRNQQLGLALDSTRPTGIMGLGFSANVAAPAPYPVVVDNMLSQGLINAPAFSLYLNDLDAKSGTILFGAIDTQKYYNRLVTLPILSNPASASNATAFTVRLRAFSAGGIKLGGGGGGGGGGDQVSAVLDSGSTISLLPPALVQSLNRRFQVVSAQGFPAPLVDCAYRDPNQDAVSSFDFEFDGITIRVPVKEMIIDAFGDETQQAFRSPAVASLFAGWRSVCVFGIGSTADYGIATDRFALLGDTFIRSAYILYDLANRQIGIAQAKTDSTKSNIVEIAKDAKQIPSDAGAAKDSAAVPGSAPAVVSILVAIAALVLL</sequence>
<dbReference type="AlphaFoldDB" id="A0A2A9P6V5"/>
<evidence type="ECO:0000256" key="3">
    <source>
        <dbReference type="ARBA" id="ARBA00022729"/>
    </source>
</evidence>
<dbReference type="InterPro" id="IPR001969">
    <property type="entry name" value="Aspartic_peptidase_AS"/>
</dbReference>